<dbReference type="InterPro" id="IPR018097">
    <property type="entry name" value="EGF_Ca-bd_CS"/>
</dbReference>
<dbReference type="GO" id="GO:0006897">
    <property type="term" value="P:endocytosis"/>
    <property type="evidence" value="ECO:0007669"/>
    <property type="project" value="UniProtKB-KW"/>
</dbReference>
<dbReference type="InterPro" id="IPR001881">
    <property type="entry name" value="EGF-like_Ca-bd_dom"/>
</dbReference>
<dbReference type="InterPro" id="IPR052080">
    <property type="entry name" value="vWF_C/EGF_Fibrillin"/>
</dbReference>
<evidence type="ECO:0000256" key="4">
    <source>
        <dbReference type="ARBA" id="ARBA00022536"/>
    </source>
</evidence>
<name>A0AAV2PY37_MEGNR</name>
<dbReference type="SUPFAM" id="SSF57184">
    <property type="entry name" value="Growth factor receptor domain"/>
    <property type="match status" value="1"/>
</dbReference>
<evidence type="ECO:0000256" key="13">
    <source>
        <dbReference type="ARBA" id="ARBA00023180"/>
    </source>
</evidence>
<dbReference type="PANTHER" id="PTHR47333">
    <property type="entry name" value="VON WILLEBRAND FACTOR C AND EGF DOMAIN-CONTAINING PROTEIN"/>
    <property type="match status" value="1"/>
</dbReference>
<dbReference type="PANTHER" id="PTHR47333:SF4">
    <property type="entry name" value="EGF-LIKE DOMAIN-CONTAINING PROTEIN"/>
    <property type="match status" value="1"/>
</dbReference>
<keyword evidence="13" id="KW-0325">Glycoprotein</keyword>
<feature type="chain" id="PRO_5043483582" description="EGF-like domain-containing protein" evidence="14">
    <location>
        <begin position="28"/>
        <end position="455"/>
    </location>
</feature>
<keyword evidence="12" id="KW-0675">Receptor</keyword>
<reference evidence="16 17" key="1">
    <citation type="submission" date="2024-05" db="EMBL/GenBank/DDBJ databases">
        <authorList>
            <person name="Wallberg A."/>
        </authorList>
    </citation>
    <scope>NUCLEOTIDE SEQUENCE [LARGE SCALE GENOMIC DNA]</scope>
</reference>
<organism evidence="16 17">
    <name type="scientific">Meganyctiphanes norvegica</name>
    <name type="common">Northern krill</name>
    <name type="synonym">Thysanopoda norvegica</name>
    <dbReference type="NCBI Taxonomy" id="48144"/>
    <lineage>
        <taxon>Eukaryota</taxon>
        <taxon>Metazoa</taxon>
        <taxon>Ecdysozoa</taxon>
        <taxon>Arthropoda</taxon>
        <taxon>Crustacea</taxon>
        <taxon>Multicrustacea</taxon>
        <taxon>Malacostraca</taxon>
        <taxon>Eumalacostraca</taxon>
        <taxon>Eucarida</taxon>
        <taxon>Euphausiacea</taxon>
        <taxon>Euphausiidae</taxon>
        <taxon>Meganyctiphanes</taxon>
    </lineage>
</organism>
<dbReference type="Gene3D" id="2.10.25.10">
    <property type="entry name" value="Laminin"/>
    <property type="match status" value="3"/>
</dbReference>
<evidence type="ECO:0000256" key="11">
    <source>
        <dbReference type="ARBA" id="ARBA00023157"/>
    </source>
</evidence>
<dbReference type="EMBL" id="CAXKWB010001778">
    <property type="protein sequence ID" value="CAL4065446.1"/>
    <property type="molecule type" value="Genomic_DNA"/>
</dbReference>
<dbReference type="GO" id="GO:0016020">
    <property type="term" value="C:membrane"/>
    <property type="evidence" value="ECO:0007669"/>
    <property type="project" value="UniProtKB-SubCell"/>
</dbReference>
<keyword evidence="9" id="KW-1133">Transmembrane helix</keyword>
<dbReference type="Proteomes" id="UP001497623">
    <property type="component" value="Unassembled WGS sequence"/>
</dbReference>
<feature type="domain" description="EGF-like" evidence="15">
    <location>
        <begin position="213"/>
        <end position="228"/>
    </location>
</feature>
<dbReference type="PROSITE" id="PS01187">
    <property type="entry name" value="EGF_CA"/>
    <property type="match status" value="1"/>
</dbReference>
<keyword evidence="17" id="KW-1185">Reference proteome</keyword>
<keyword evidence="6" id="KW-0812">Transmembrane</keyword>
<dbReference type="GO" id="GO:0005576">
    <property type="term" value="C:extracellular region"/>
    <property type="evidence" value="ECO:0007669"/>
    <property type="project" value="UniProtKB-SubCell"/>
</dbReference>
<dbReference type="AlphaFoldDB" id="A0AAV2PY37"/>
<dbReference type="SMART" id="SM00181">
    <property type="entry name" value="EGF"/>
    <property type="match status" value="3"/>
</dbReference>
<evidence type="ECO:0000256" key="2">
    <source>
        <dbReference type="ARBA" id="ARBA00004613"/>
    </source>
</evidence>
<dbReference type="PROSITE" id="PS01186">
    <property type="entry name" value="EGF_2"/>
    <property type="match status" value="1"/>
</dbReference>
<comment type="caution">
    <text evidence="16">The sequence shown here is derived from an EMBL/GenBank/DDBJ whole genome shotgun (WGS) entry which is preliminary data.</text>
</comment>
<evidence type="ECO:0000256" key="6">
    <source>
        <dbReference type="ARBA" id="ARBA00022692"/>
    </source>
</evidence>
<sequence length="455" mass="49460">MFAVRTSKMLLAAAILVILQVIGTSNGDLEAVLGRCCLLGNNWARQKRLCATFPGPVPDLAAEQQSVCLTSASVCCLRYYREQQCSQGRSAAQTGLDCLRRAQEGGEYFKDCCDGCKLGLMSGSMGMPCTFTAFQFGYPWDTAYTTCCTQAASVVVTEGGGSGSFTSTPGIQTTNGITSITDTIAPSGGDLCAMFPGELCSQECISTDKSYRCACRSGFTLSQDQKTCLQDQQTDRCLVNNPCAHICQDTGISVECSCNPGFQLAQDQRSCKDVDECAEGSDSCDWSSQSCVNSVGSFRCIDREPDCNFGYRFDTEKRACVGFARCSEAKHAAPPGERMVVSFICNRMARAIRDDLVVSQCHAIVGFDVAIRLNPHGTECPCELHRAAPMQQCNGRPPHPLDMGNYATRPSAHEQLLSSQFSTESVVGRCQSGYRFNWRKEGHVLPHQNFITNEE</sequence>
<dbReference type="Pfam" id="PF12662">
    <property type="entry name" value="cEGF"/>
    <property type="match status" value="2"/>
</dbReference>
<evidence type="ECO:0000259" key="15">
    <source>
        <dbReference type="PROSITE" id="PS01186"/>
    </source>
</evidence>
<evidence type="ECO:0000313" key="16">
    <source>
        <dbReference type="EMBL" id="CAL4065446.1"/>
    </source>
</evidence>
<feature type="signal peptide" evidence="14">
    <location>
        <begin position="1"/>
        <end position="27"/>
    </location>
</feature>
<evidence type="ECO:0000256" key="10">
    <source>
        <dbReference type="ARBA" id="ARBA00023136"/>
    </source>
</evidence>
<proteinExistence type="predicted"/>
<evidence type="ECO:0000256" key="9">
    <source>
        <dbReference type="ARBA" id="ARBA00022989"/>
    </source>
</evidence>
<keyword evidence="11" id="KW-1015">Disulfide bond</keyword>
<feature type="non-terminal residue" evidence="16">
    <location>
        <position position="455"/>
    </location>
</feature>
<dbReference type="InterPro" id="IPR000742">
    <property type="entry name" value="EGF"/>
</dbReference>
<keyword evidence="4" id="KW-0245">EGF-like domain</keyword>
<evidence type="ECO:0000256" key="5">
    <source>
        <dbReference type="ARBA" id="ARBA00022583"/>
    </source>
</evidence>
<evidence type="ECO:0000256" key="7">
    <source>
        <dbReference type="ARBA" id="ARBA00022729"/>
    </source>
</evidence>
<evidence type="ECO:0000313" key="17">
    <source>
        <dbReference type="Proteomes" id="UP001497623"/>
    </source>
</evidence>
<evidence type="ECO:0000256" key="1">
    <source>
        <dbReference type="ARBA" id="ARBA00004479"/>
    </source>
</evidence>
<keyword evidence="5" id="KW-0254">Endocytosis</keyword>
<dbReference type="InterPro" id="IPR026823">
    <property type="entry name" value="cEGF"/>
</dbReference>
<keyword evidence="8" id="KW-0677">Repeat</keyword>
<dbReference type="SMART" id="SM00179">
    <property type="entry name" value="EGF_CA"/>
    <property type="match status" value="3"/>
</dbReference>
<accession>A0AAV2PY37</accession>
<protein>
    <recommendedName>
        <fullName evidence="15">EGF-like domain-containing protein</fullName>
    </recommendedName>
</protein>
<evidence type="ECO:0000256" key="8">
    <source>
        <dbReference type="ARBA" id="ARBA00022737"/>
    </source>
</evidence>
<keyword evidence="7 14" id="KW-0732">Signal</keyword>
<evidence type="ECO:0000256" key="3">
    <source>
        <dbReference type="ARBA" id="ARBA00022525"/>
    </source>
</evidence>
<evidence type="ECO:0000256" key="14">
    <source>
        <dbReference type="SAM" id="SignalP"/>
    </source>
</evidence>
<evidence type="ECO:0000256" key="12">
    <source>
        <dbReference type="ARBA" id="ARBA00023170"/>
    </source>
</evidence>
<keyword evidence="3" id="KW-0964">Secreted</keyword>
<keyword evidence="10" id="KW-0472">Membrane</keyword>
<dbReference type="GO" id="GO:0005509">
    <property type="term" value="F:calcium ion binding"/>
    <property type="evidence" value="ECO:0007669"/>
    <property type="project" value="InterPro"/>
</dbReference>
<dbReference type="FunFam" id="2.10.25.10:FF:000009">
    <property type="entry name" value="Low-density lipoprotein receptor isoform 1"/>
    <property type="match status" value="1"/>
</dbReference>
<dbReference type="InterPro" id="IPR009030">
    <property type="entry name" value="Growth_fac_rcpt_cys_sf"/>
</dbReference>
<gene>
    <name evidence="16" type="ORF">MNOR_LOCUS4774</name>
</gene>
<comment type="subcellular location">
    <subcellularLocation>
        <location evidence="1">Membrane</location>
        <topology evidence="1">Single-pass type I membrane protein</topology>
    </subcellularLocation>
    <subcellularLocation>
        <location evidence="2">Secreted</location>
    </subcellularLocation>
</comment>